<protein>
    <recommendedName>
        <fullName evidence="4 8">Protein PNS1</fullName>
    </recommendedName>
</protein>
<dbReference type="OrthoDB" id="44736at2759"/>
<dbReference type="PANTHER" id="PTHR12385:SF4">
    <property type="entry name" value="PROTEIN PNS1"/>
    <property type="match status" value="1"/>
</dbReference>
<comment type="subcellular location">
    <subcellularLocation>
        <location evidence="8">Cell membrane</location>
        <topology evidence="8">Multi-pass membrane protein</topology>
    </subcellularLocation>
    <subcellularLocation>
        <location evidence="2">Membrane</location>
        <topology evidence="2">Multi-pass membrane protein</topology>
    </subcellularLocation>
</comment>
<evidence type="ECO:0000256" key="6">
    <source>
        <dbReference type="ARBA" id="ARBA00022989"/>
    </source>
</evidence>
<dbReference type="GO" id="GO:0022857">
    <property type="term" value="F:transmembrane transporter activity"/>
    <property type="evidence" value="ECO:0007669"/>
    <property type="project" value="UniProtKB-UniRule"/>
</dbReference>
<feature type="transmembrane region" description="Helical" evidence="8">
    <location>
        <begin position="115"/>
        <end position="138"/>
    </location>
</feature>
<reference evidence="9 10" key="1">
    <citation type="submission" date="2016-08" db="EMBL/GenBank/DDBJ databases">
        <title>A Parts List for Fungal Cellulosomes Revealed by Comparative Genomics.</title>
        <authorList>
            <consortium name="DOE Joint Genome Institute"/>
            <person name="Haitjema C.H."/>
            <person name="Gilmore S.P."/>
            <person name="Henske J.K."/>
            <person name="Solomon K.V."/>
            <person name="De Groot R."/>
            <person name="Kuo A."/>
            <person name="Mondo S.J."/>
            <person name="Salamov A.A."/>
            <person name="Labutti K."/>
            <person name="Zhao Z."/>
            <person name="Chiniquy J."/>
            <person name="Barry K."/>
            <person name="Brewer H.M."/>
            <person name="Purvine S.O."/>
            <person name="Wright A.T."/>
            <person name="Boxma B."/>
            <person name="Van Alen T."/>
            <person name="Hackstein J.H."/>
            <person name="Baker S.E."/>
            <person name="Grigoriev I.V."/>
            <person name="O'Malley M.A."/>
        </authorList>
    </citation>
    <scope>NUCLEOTIDE SEQUENCE [LARGE SCALE GENOMIC DNA]</scope>
    <source>
        <strain evidence="9 10">G1</strain>
    </source>
</reference>
<dbReference type="EMBL" id="MCOG01000339">
    <property type="protein sequence ID" value="ORY15531.1"/>
    <property type="molecule type" value="Genomic_DNA"/>
</dbReference>
<evidence type="ECO:0000256" key="2">
    <source>
        <dbReference type="ARBA" id="ARBA00004141"/>
    </source>
</evidence>
<evidence type="ECO:0000256" key="5">
    <source>
        <dbReference type="ARBA" id="ARBA00022692"/>
    </source>
</evidence>
<keyword evidence="10" id="KW-1185">Reference proteome</keyword>
<evidence type="ECO:0000256" key="1">
    <source>
        <dbReference type="ARBA" id="ARBA00002957"/>
    </source>
</evidence>
<feature type="transmembrane region" description="Helical" evidence="8">
    <location>
        <begin position="12"/>
        <end position="31"/>
    </location>
</feature>
<dbReference type="InterPro" id="IPR007603">
    <property type="entry name" value="Choline_transptr-like"/>
</dbReference>
<keyword evidence="5 8" id="KW-0812">Transmembrane</keyword>
<comment type="caution">
    <text evidence="8">Lacks conserved residue(s) required for the propagation of feature annotation.</text>
</comment>
<sequence length="178" mass="20227">MFKNLTLRSTKRALTTSFGSICFGSILIAIIDTIKSLTKAESENDDLEVIIKTLNYCCNYVFSWIKNMVKYFNIYAFKEVVIYGKPYIQAAKNTWTLCKTDEMNALINDCMINTLFLFAYMSIDGLSAMITFITAILMDQNVDTVMIFTIFAVLIGMFIFNIFSQVIKSGITTTFVCL</sequence>
<evidence type="ECO:0000313" key="10">
    <source>
        <dbReference type="Proteomes" id="UP000193920"/>
    </source>
</evidence>
<dbReference type="GO" id="GO:0005886">
    <property type="term" value="C:plasma membrane"/>
    <property type="evidence" value="ECO:0007669"/>
    <property type="project" value="UniProtKB-SubCell"/>
</dbReference>
<evidence type="ECO:0000256" key="3">
    <source>
        <dbReference type="ARBA" id="ARBA00007168"/>
    </source>
</evidence>
<keyword evidence="6 8" id="KW-1133">Transmembrane helix</keyword>
<proteinExistence type="inferred from homology"/>
<dbReference type="Proteomes" id="UP000193920">
    <property type="component" value="Unassembled WGS sequence"/>
</dbReference>
<dbReference type="Pfam" id="PF04515">
    <property type="entry name" value="Choline_transpo"/>
    <property type="match status" value="1"/>
</dbReference>
<evidence type="ECO:0000256" key="4">
    <source>
        <dbReference type="ARBA" id="ARBA00015388"/>
    </source>
</evidence>
<comment type="similarity">
    <text evidence="3 8">Belongs to the CTL (choline transporter-like) family.</text>
</comment>
<feature type="transmembrane region" description="Helical" evidence="8">
    <location>
        <begin position="144"/>
        <end position="163"/>
    </location>
</feature>
<dbReference type="PANTHER" id="PTHR12385">
    <property type="entry name" value="CHOLINE TRANSPORTER-LIKE (SLC FAMILY 44)"/>
    <property type="match status" value="1"/>
</dbReference>
<evidence type="ECO:0000313" key="9">
    <source>
        <dbReference type="EMBL" id="ORY15531.1"/>
    </source>
</evidence>
<evidence type="ECO:0000256" key="7">
    <source>
        <dbReference type="ARBA" id="ARBA00023136"/>
    </source>
</evidence>
<evidence type="ECO:0000256" key="8">
    <source>
        <dbReference type="RuleBase" id="RU368066"/>
    </source>
</evidence>
<organism evidence="9 10">
    <name type="scientific">Neocallimastix californiae</name>
    <dbReference type="NCBI Taxonomy" id="1754190"/>
    <lineage>
        <taxon>Eukaryota</taxon>
        <taxon>Fungi</taxon>
        <taxon>Fungi incertae sedis</taxon>
        <taxon>Chytridiomycota</taxon>
        <taxon>Chytridiomycota incertae sedis</taxon>
        <taxon>Neocallimastigomycetes</taxon>
        <taxon>Neocallimastigales</taxon>
        <taxon>Neocallimastigaceae</taxon>
        <taxon>Neocallimastix</taxon>
    </lineage>
</organism>
<comment type="function">
    <text evidence="1 8">Probably involved in transport through the plasma membrane.</text>
</comment>
<dbReference type="AlphaFoldDB" id="A0A1Y1ZZ36"/>
<keyword evidence="7 8" id="KW-0472">Membrane</keyword>
<name>A0A1Y1ZZ36_9FUNG</name>
<gene>
    <name evidence="9" type="ORF">LY90DRAFT_392038</name>
</gene>
<accession>A0A1Y1ZZ36</accession>
<comment type="caution">
    <text evidence="9">The sequence shown here is derived from an EMBL/GenBank/DDBJ whole genome shotgun (WGS) entry which is preliminary data.</text>
</comment>
<feature type="non-terminal residue" evidence="9">
    <location>
        <position position="178"/>
    </location>
</feature>
<dbReference type="STRING" id="1754190.A0A1Y1ZZ36"/>